<accession>A0A2N5U7K0</accession>
<dbReference type="InterPro" id="IPR036875">
    <property type="entry name" value="Znf_CCHC_sf"/>
</dbReference>
<dbReference type="GO" id="GO:0003676">
    <property type="term" value="F:nucleic acid binding"/>
    <property type="evidence" value="ECO:0007669"/>
    <property type="project" value="InterPro"/>
</dbReference>
<dbReference type="AlphaFoldDB" id="A0A2N5U7K0"/>
<sequence length="355" mass="39984">MDGYDNANWDILQPAMMEIWGERDNTILHTLQDSIDLSGKYSKKGGLANMQEYKTYSGQFSIILQYLIKNKQLRAKEDASYQFLTVFSLESQKNIKQALVNQKQLPKGHDGTSKPPKWQHVLLALEAKIRVKEPGFSNVTGFAAANQMMQKALDVQKGDGKRREKMLEEIPDQSVLQKKIMDMEKEIASLTNQRANNAPIGYQQQGGSTNNEFSRGNPKPSGKLFTTRICYYCHREGHGTFSCPEALKDEQQGLVRRAGNDWFLPSGQQIPWNPNRPIRHVVATKSAKVPTKPAVNSAFQTDHPSVFQTQHKAEATPEISSSLHKIEWEPPKLGSSNFERVQVEANAAMTRAEVL</sequence>
<dbReference type="Proteomes" id="UP000235388">
    <property type="component" value="Unassembled WGS sequence"/>
</dbReference>
<name>A0A2N5U7K0_9BASI</name>
<dbReference type="EMBL" id="PGCJ01000293">
    <property type="protein sequence ID" value="PLW33712.1"/>
    <property type="molecule type" value="Genomic_DNA"/>
</dbReference>
<gene>
    <name evidence="2" type="ORF">PCANC_25722</name>
</gene>
<evidence type="ECO:0000256" key="1">
    <source>
        <dbReference type="ARBA" id="ARBA00022664"/>
    </source>
</evidence>
<dbReference type="PANTHER" id="PTHR33246:SF51">
    <property type="entry name" value="MYB_SANT-LIKE DOMAIN-CONTAINING PROTEIN"/>
    <property type="match status" value="1"/>
</dbReference>
<evidence type="ECO:0008006" key="4">
    <source>
        <dbReference type="Google" id="ProtNLM"/>
    </source>
</evidence>
<dbReference type="STRING" id="200324.A0A2N5U7K0"/>
<evidence type="ECO:0000313" key="2">
    <source>
        <dbReference type="EMBL" id="PLW33712.1"/>
    </source>
</evidence>
<keyword evidence="3" id="KW-1185">Reference proteome</keyword>
<dbReference type="GO" id="GO:0008270">
    <property type="term" value="F:zinc ion binding"/>
    <property type="evidence" value="ECO:0007669"/>
    <property type="project" value="InterPro"/>
</dbReference>
<dbReference type="OrthoDB" id="2503920at2759"/>
<reference evidence="2 3" key="1">
    <citation type="submission" date="2017-11" db="EMBL/GenBank/DDBJ databases">
        <title>De novo assembly and phasing of dikaryotic genomes from two isolates of Puccinia coronata f. sp. avenae, the causal agent of oat crown rust.</title>
        <authorList>
            <person name="Miller M.E."/>
            <person name="Zhang Y."/>
            <person name="Omidvar V."/>
            <person name="Sperschneider J."/>
            <person name="Schwessinger B."/>
            <person name="Raley C."/>
            <person name="Palmer J.M."/>
            <person name="Garnica D."/>
            <person name="Upadhyaya N."/>
            <person name="Rathjen J."/>
            <person name="Taylor J.M."/>
            <person name="Park R.F."/>
            <person name="Dodds P.N."/>
            <person name="Hirsch C.D."/>
            <person name="Kianian S.F."/>
            <person name="Figueroa M."/>
        </authorList>
    </citation>
    <scope>NUCLEOTIDE SEQUENCE [LARGE SCALE GENOMIC DNA]</scope>
    <source>
        <strain evidence="2">12NC29</strain>
    </source>
</reference>
<comment type="caution">
    <text evidence="2">The sequence shown here is derived from an EMBL/GenBank/DDBJ whole genome shotgun (WGS) entry which is preliminary data.</text>
</comment>
<dbReference type="PANTHER" id="PTHR33246">
    <property type="entry name" value="CCHC-TYPE DOMAIN-CONTAINING PROTEIN"/>
    <property type="match status" value="1"/>
</dbReference>
<dbReference type="SUPFAM" id="SSF57756">
    <property type="entry name" value="Retrovirus zinc finger-like domains"/>
    <property type="match status" value="1"/>
</dbReference>
<dbReference type="GO" id="GO:0006397">
    <property type="term" value="P:mRNA processing"/>
    <property type="evidence" value="ECO:0007669"/>
    <property type="project" value="UniProtKB-KW"/>
</dbReference>
<proteinExistence type="predicted"/>
<protein>
    <recommendedName>
        <fullName evidence="4">CCHC-type domain-containing protein</fullName>
    </recommendedName>
</protein>
<organism evidence="2 3">
    <name type="scientific">Puccinia coronata f. sp. avenae</name>
    <dbReference type="NCBI Taxonomy" id="200324"/>
    <lineage>
        <taxon>Eukaryota</taxon>
        <taxon>Fungi</taxon>
        <taxon>Dikarya</taxon>
        <taxon>Basidiomycota</taxon>
        <taxon>Pucciniomycotina</taxon>
        <taxon>Pucciniomycetes</taxon>
        <taxon>Pucciniales</taxon>
        <taxon>Pucciniaceae</taxon>
        <taxon>Puccinia</taxon>
    </lineage>
</organism>
<evidence type="ECO:0000313" key="3">
    <source>
        <dbReference type="Proteomes" id="UP000235388"/>
    </source>
</evidence>
<keyword evidence="1" id="KW-0507">mRNA processing</keyword>